<feature type="compositionally biased region" description="Basic residues" evidence="1">
    <location>
        <begin position="805"/>
        <end position="815"/>
    </location>
</feature>
<feature type="domain" description="F-box" evidence="2">
    <location>
        <begin position="72"/>
        <end position="103"/>
    </location>
</feature>
<sequence length="881" mass="100534">MCVDALTFGLDIKRFEIFKSTTEALTLASLDGQEEKEYEKCTLCWMPANRASRRREKRLLKNQRLAIFFLPEIFGYILNQLPLESLYSCLLVCRHWNLVVRSVLTRHPSSNYGQDPPWILSCDSLYSNRDDVKAVARHLKSHWMSDPVPSGKKTVEVVTSKRYQRLRYWETYAAACHDLAIELASLDVEEQEAAASNRAHDDGEDNSRHCLSHNNTRLPHPLTNGKPTSLAARYLTGTKCVHLRHLTLLNFGFMELLSPIPLIRVLRVEATLTSLTLRMSEHLERLYFSQTLQQRTVSGAELLFTLNSLPSLVHLEIESTHRLEKIVDTRMYYYLGRSGVSMDSLRQKISGDELPESTDWDMQDGYLLPDTPRRPHGLEHEVREYSRRWLAFLAGGEGRTARFKLRRLRLADVAVGEQQLLPILSCCPYLEELILDGICWHSTKELGTTLQHCPRLHTLRLLRIRQTNYSLCTDIIKHLPALRTLEMDEHDIDLFEYSPRSLSRRNAAHENNITAPANNHEEDDSDEDEDNDENGDSDDGDDDGDNGSDSGSSSDSNSDGDSDDGDIEIDDDDDDDDDDDFGEDISLRERHEAIRYYWRPVLQANRITRLVLTSTAETGRTLGQAHLHTIHCRHVMAIDLHNFLCLAPHLLHLEAPSTLLFEEMILPKKIRYQLYEDSEARHALKLTADEHVARLLTRMQPPSSWVCHKLQTLKLSIWSESDAYSLASCDTSAIFGFLARTCPDLQHIALRRKAFALQGSLGFGLEELARFKRLRVLEMSVNSLVSFKIADVAWIFDKKKHKTAPIQKHQQHPKHQQQPTPPDVEKGGLFGQTMELFRIDYSTLLGGEATADSKAVNKAFDLPFAFSIDRRGRGTGDFDKK</sequence>
<dbReference type="EMBL" id="JAAAJB010000142">
    <property type="protein sequence ID" value="KAG0264286.1"/>
    <property type="molecule type" value="Genomic_DNA"/>
</dbReference>
<feature type="region of interest" description="Disordered" evidence="1">
    <location>
        <begin position="192"/>
        <end position="223"/>
    </location>
</feature>
<protein>
    <recommendedName>
        <fullName evidence="2">F-box domain-containing protein</fullName>
    </recommendedName>
</protein>
<evidence type="ECO:0000259" key="2">
    <source>
        <dbReference type="Pfam" id="PF00646"/>
    </source>
</evidence>
<comment type="caution">
    <text evidence="3">The sequence shown here is derived from an EMBL/GenBank/DDBJ whole genome shotgun (WGS) entry which is preliminary data.</text>
</comment>
<dbReference type="InterPro" id="IPR036047">
    <property type="entry name" value="F-box-like_dom_sf"/>
</dbReference>
<keyword evidence="4" id="KW-1185">Reference proteome</keyword>
<feature type="compositionally biased region" description="Basic and acidic residues" evidence="1">
    <location>
        <begin position="198"/>
        <end position="208"/>
    </location>
</feature>
<dbReference type="Gene3D" id="3.80.10.10">
    <property type="entry name" value="Ribonuclease Inhibitor"/>
    <property type="match status" value="1"/>
</dbReference>
<accession>A0A9P6QAI8</accession>
<dbReference type="SUPFAM" id="SSF81383">
    <property type="entry name" value="F-box domain"/>
    <property type="match status" value="1"/>
</dbReference>
<feature type="compositionally biased region" description="Low complexity" evidence="1">
    <location>
        <begin position="547"/>
        <end position="557"/>
    </location>
</feature>
<feature type="region of interest" description="Disordered" evidence="1">
    <location>
        <begin position="510"/>
        <end position="585"/>
    </location>
</feature>
<feature type="compositionally biased region" description="Acidic residues" evidence="1">
    <location>
        <begin position="558"/>
        <end position="583"/>
    </location>
</feature>
<dbReference type="OrthoDB" id="2425574at2759"/>
<dbReference type="InterPro" id="IPR001810">
    <property type="entry name" value="F-box_dom"/>
</dbReference>
<dbReference type="PANTHER" id="PTHR35711:SF1">
    <property type="entry name" value="ECTODERMAL, ISOFORM F"/>
    <property type="match status" value="1"/>
</dbReference>
<dbReference type="SUPFAM" id="SSF52047">
    <property type="entry name" value="RNI-like"/>
    <property type="match status" value="1"/>
</dbReference>
<gene>
    <name evidence="3" type="ORF">DFQ27_001298</name>
</gene>
<dbReference type="Pfam" id="PF00646">
    <property type="entry name" value="F-box"/>
    <property type="match status" value="1"/>
</dbReference>
<name>A0A9P6QAI8_9FUNG</name>
<evidence type="ECO:0000256" key="1">
    <source>
        <dbReference type="SAM" id="MobiDB-lite"/>
    </source>
</evidence>
<evidence type="ECO:0000313" key="3">
    <source>
        <dbReference type="EMBL" id="KAG0264286.1"/>
    </source>
</evidence>
<evidence type="ECO:0000313" key="4">
    <source>
        <dbReference type="Proteomes" id="UP000807716"/>
    </source>
</evidence>
<proteinExistence type="predicted"/>
<feature type="compositionally biased region" description="Acidic residues" evidence="1">
    <location>
        <begin position="521"/>
        <end position="546"/>
    </location>
</feature>
<reference evidence="3" key="1">
    <citation type="journal article" date="2020" name="Fungal Divers.">
        <title>Resolving the Mortierellaceae phylogeny through synthesis of multi-gene phylogenetics and phylogenomics.</title>
        <authorList>
            <person name="Vandepol N."/>
            <person name="Liber J."/>
            <person name="Desiro A."/>
            <person name="Na H."/>
            <person name="Kennedy M."/>
            <person name="Barry K."/>
            <person name="Grigoriev I.V."/>
            <person name="Miller A.N."/>
            <person name="O'Donnell K."/>
            <person name="Stajich J.E."/>
            <person name="Bonito G."/>
        </authorList>
    </citation>
    <scope>NUCLEOTIDE SEQUENCE</scope>
    <source>
        <strain evidence="3">BC1065</strain>
    </source>
</reference>
<dbReference type="PANTHER" id="PTHR35711">
    <property type="entry name" value="EXPRESSED PROTEIN"/>
    <property type="match status" value="1"/>
</dbReference>
<organism evidence="3 4">
    <name type="scientific">Actinomortierella ambigua</name>
    <dbReference type="NCBI Taxonomy" id="1343610"/>
    <lineage>
        <taxon>Eukaryota</taxon>
        <taxon>Fungi</taxon>
        <taxon>Fungi incertae sedis</taxon>
        <taxon>Mucoromycota</taxon>
        <taxon>Mortierellomycotina</taxon>
        <taxon>Mortierellomycetes</taxon>
        <taxon>Mortierellales</taxon>
        <taxon>Mortierellaceae</taxon>
        <taxon>Actinomortierella</taxon>
    </lineage>
</organism>
<dbReference type="Proteomes" id="UP000807716">
    <property type="component" value="Unassembled WGS sequence"/>
</dbReference>
<dbReference type="InterPro" id="IPR032675">
    <property type="entry name" value="LRR_dom_sf"/>
</dbReference>
<dbReference type="AlphaFoldDB" id="A0A9P6QAI8"/>
<feature type="region of interest" description="Disordered" evidence="1">
    <location>
        <begin position="805"/>
        <end position="826"/>
    </location>
</feature>